<comment type="catalytic activity">
    <reaction evidence="11">
        <text>2 [molybdopterin-synthase sulfur-carrier protein]-C-terminal-Gly-aminoethanethioate + cyclic pyranopterin phosphate + H2O = molybdopterin + 2 [molybdopterin-synthase sulfur-carrier protein]-C-terminal Gly-Gly + 2 H(+)</text>
        <dbReference type="Rhea" id="RHEA:26333"/>
        <dbReference type="Rhea" id="RHEA-COMP:12202"/>
        <dbReference type="Rhea" id="RHEA-COMP:19907"/>
        <dbReference type="ChEBI" id="CHEBI:15377"/>
        <dbReference type="ChEBI" id="CHEBI:15378"/>
        <dbReference type="ChEBI" id="CHEBI:58698"/>
        <dbReference type="ChEBI" id="CHEBI:59648"/>
        <dbReference type="ChEBI" id="CHEBI:90778"/>
        <dbReference type="ChEBI" id="CHEBI:232372"/>
        <dbReference type="EC" id="2.8.1.12"/>
    </reaction>
</comment>
<dbReference type="EC" id="2.8.1.12" evidence="3"/>
<dbReference type="GO" id="GO:0030366">
    <property type="term" value="F:molybdopterin synthase activity"/>
    <property type="evidence" value="ECO:0007669"/>
    <property type="project" value="UniProtKB-EC"/>
</dbReference>
<sequence>MAIHVQPTPFDPGVALNNVHQQQLGIGAVVSFTGYVRDFNDGLGVARLFLEHYPGMTEKALEKIVKDAEGRWPLLGVEVIHRVGDLPPGEPIVFVACASAHRQAAFAACEFIMDYLKTKAPFWKREATPEGPRWVEGRATDQYAADRW</sequence>
<evidence type="ECO:0000256" key="2">
    <source>
        <dbReference type="ARBA" id="ARBA00005426"/>
    </source>
</evidence>
<evidence type="ECO:0000256" key="6">
    <source>
        <dbReference type="ARBA" id="ARBA00026066"/>
    </source>
</evidence>
<evidence type="ECO:0000256" key="11">
    <source>
        <dbReference type="ARBA" id="ARBA00049878"/>
    </source>
</evidence>
<dbReference type="EMBL" id="JAAVJI010000002">
    <property type="protein sequence ID" value="NJP00386.1"/>
    <property type="molecule type" value="Genomic_DNA"/>
</dbReference>
<evidence type="ECO:0000256" key="7">
    <source>
        <dbReference type="ARBA" id="ARBA00029745"/>
    </source>
</evidence>
<evidence type="ECO:0000256" key="3">
    <source>
        <dbReference type="ARBA" id="ARBA00011950"/>
    </source>
</evidence>
<reference evidence="12 13" key="1">
    <citation type="submission" date="2020-03" db="EMBL/GenBank/DDBJ databases">
        <authorList>
            <person name="Wang L."/>
            <person name="He N."/>
            <person name="Li Y."/>
            <person name="Fang Y."/>
            <person name="Zhang F."/>
        </authorList>
    </citation>
    <scope>NUCLEOTIDE SEQUENCE [LARGE SCALE GENOMIC DNA]</scope>
    <source>
        <strain evidence="13">hsmgli-8</strain>
    </source>
</reference>
<dbReference type="NCBIfam" id="NF007959">
    <property type="entry name" value="PRK10678.1"/>
    <property type="match status" value="1"/>
</dbReference>
<keyword evidence="13" id="KW-1185">Reference proteome</keyword>
<keyword evidence="5" id="KW-0501">Molybdenum cofactor biosynthesis</keyword>
<dbReference type="Gene3D" id="3.90.1170.40">
    <property type="entry name" value="Molybdopterin biosynthesis MoaE subunit"/>
    <property type="match status" value="1"/>
</dbReference>
<comment type="pathway">
    <text evidence="1">Cofactor biosynthesis; molybdopterin biosynthesis.</text>
</comment>
<evidence type="ECO:0000256" key="1">
    <source>
        <dbReference type="ARBA" id="ARBA00005046"/>
    </source>
</evidence>
<name>A0ABX0YDU4_9PSED</name>
<comment type="caution">
    <text evidence="12">The sequence shown here is derived from an EMBL/GenBank/DDBJ whole genome shotgun (WGS) entry which is preliminary data.</text>
</comment>
<evidence type="ECO:0000256" key="8">
    <source>
        <dbReference type="ARBA" id="ARBA00030407"/>
    </source>
</evidence>
<evidence type="ECO:0000313" key="13">
    <source>
        <dbReference type="Proteomes" id="UP000746535"/>
    </source>
</evidence>
<evidence type="ECO:0000256" key="10">
    <source>
        <dbReference type="ARBA" id="ARBA00032474"/>
    </source>
</evidence>
<organism evidence="12 13">
    <name type="scientific">Pseudomonas quercus</name>
    <dbReference type="NCBI Taxonomy" id="2722792"/>
    <lineage>
        <taxon>Bacteria</taxon>
        <taxon>Pseudomonadati</taxon>
        <taxon>Pseudomonadota</taxon>
        <taxon>Gammaproteobacteria</taxon>
        <taxon>Pseudomonadales</taxon>
        <taxon>Pseudomonadaceae</taxon>
        <taxon>Pseudomonas</taxon>
    </lineage>
</organism>
<evidence type="ECO:0000256" key="9">
    <source>
        <dbReference type="ARBA" id="ARBA00030781"/>
    </source>
</evidence>
<comment type="similarity">
    <text evidence="2">Belongs to the MoaE family.</text>
</comment>
<keyword evidence="12" id="KW-0808">Transferase</keyword>
<gene>
    <name evidence="12" type="primary">moaE</name>
    <name evidence="12" type="ORF">HBH25_05865</name>
</gene>
<proteinExistence type="inferred from homology"/>
<dbReference type="RefSeq" id="WP_168082433.1">
    <property type="nucleotide sequence ID" value="NZ_JAAVJI010000002.1"/>
</dbReference>
<protein>
    <recommendedName>
        <fullName evidence="4">Molybdopterin synthase catalytic subunit</fullName>
        <ecNumber evidence="3">2.8.1.12</ecNumber>
    </recommendedName>
    <alternativeName>
        <fullName evidence="9">MPT synthase subunit 2</fullName>
    </alternativeName>
    <alternativeName>
        <fullName evidence="7">Molybdenum cofactor biosynthesis protein E</fullName>
    </alternativeName>
    <alternativeName>
        <fullName evidence="8">Molybdopterin-converting factor large subunit</fullName>
    </alternativeName>
    <alternativeName>
        <fullName evidence="10">Molybdopterin-converting factor subunit 2</fullName>
    </alternativeName>
</protein>
<evidence type="ECO:0000256" key="5">
    <source>
        <dbReference type="ARBA" id="ARBA00023150"/>
    </source>
</evidence>
<dbReference type="SUPFAM" id="SSF54690">
    <property type="entry name" value="Molybdopterin synthase subunit MoaE"/>
    <property type="match status" value="1"/>
</dbReference>
<dbReference type="PANTHER" id="PTHR23404">
    <property type="entry name" value="MOLYBDOPTERIN SYNTHASE RELATED"/>
    <property type="match status" value="1"/>
</dbReference>
<dbReference type="InterPro" id="IPR003448">
    <property type="entry name" value="Mopterin_biosynth_MoaE"/>
</dbReference>
<evidence type="ECO:0000256" key="4">
    <source>
        <dbReference type="ARBA" id="ARBA00013858"/>
    </source>
</evidence>
<dbReference type="Pfam" id="PF02391">
    <property type="entry name" value="MoaE"/>
    <property type="match status" value="1"/>
</dbReference>
<comment type="subunit">
    <text evidence="6">Heterotetramer of 2 MoaD subunits and 2 MoaE subunits. Also stable as homodimer. The enzyme changes between these two forms during catalysis.</text>
</comment>
<dbReference type="Proteomes" id="UP000746535">
    <property type="component" value="Unassembled WGS sequence"/>
</dbReference>
<evidence type="ECO:0000313" key="12">
    <source>
        <dbReference type="EMBL" id="NJP00386.1"/>
    </source>
</evidence>
<dbReference type="InterPro" id="IPR036563">
    <property type="entry name" value="MoaE_sf"/>
</dbReference>
<dbReference type="CDD" id="cd00756">
    <property type="entry name" value="MoaE"/>
    <property type="match status" value="1"/>
</dbReference>
<accession>A0ABX0YDU4</accession>